<evidence type="ECO:0000313" key="2">
    <source>
        <dbReference type="EMBL" id="MFC0865399.1"/>
    </source>
</evidence>
<evidence type="ECO:0000256" key="1">
    <source>
        <dbReference type="SAM" id="MobiDB-lite"/>
    </source>
</evidence>
<gene>
    <name evidence="2" type="ORF">ACFHYQ_24195</name>
</gene>
<name>A0ABV6UB99_9ACTN</name>
<comment type="caution">
    <text evidence="2">The sequence shown here is derived from an EMBL/GenBank/DDBJ whole genome shotgun (WGS) entry which is preliminary data.</text>
</comment>
<dbReference type="EMBL" id="JBHMQT010000055">
    <property type="protein sequence ID" value="MFC0865399.1"/>
    <property type="molecule type" value="Genomic_DNA"/>
</dbReference>
<dbReference type="Proteomes" id="UP001589870">
    <property type="component" value="Unassembled WGS sequence"/>
</dbReference>
<feature type="region of interest" description="Disordered" evidence="1">
    <location>
        <begin position="1"/>
        <end position="45"/>
    </location>
</feature>
<accession>A0ABV6UB99</accession>
<organism evidence="2 3">
    <name type="scientific">Sphaerimonospora cavernae</name>
    <dbReference type="NCBI Taxonomy" id="1740611"/>
    <lineage>
        <taxon>Bacteria</taxon>
        <taxon>Bacillati</taxon>
        <taxon>Actinomycetota</taxon>
        <taxon>Actinomycetes</taxon>
        <taxon>Streptosporangiales</taxon>
        <taxon>Streptosporangiaceae</taxon>
        <taxon>Sphaerimonospora</taxon>
    </lineage>
</organism>
<protein>
    <submittedName>
        <fullName evidence="2">Uncharacterized protein</fullName>
    </submittedName>
</protein>
<evidence type="ECO:0000313" key="3">
    <source>
        <dbReference type="Proteomes" id="UP001589870"/>
    </source>
</evidence>
<feature type="compositionally biased region" description="Basic and acidic residues" evidence="1">
    <location>
        <begin position="35"/>
        <end position="45"/>
    </location>
</feature>
<proteinExistence type="predicted"/>
<reference evidence="2 3" key="1">
    <citation type="submission" date="2024-09" db="EMBL/GenBank/DDBJ databases">
        <authorList>
            <person name="Sun Q."/>
            <person name="Mori K."/>
        </authorList>
    </citation>
    <scope>NUCLEOTIDE SEQUENCE [LARGE SCALE GENOMIC DNA]</scope>
    <source>
        <strain evidence="2 3">TBRC 1851</strain>
    </source>
</reference>
<keyword evidence="3" id="KW-1185">Reference proteome</keyword>
<dbReference type="RefSeq" id="WP_394303426.1">
    <property type="nucleotide sequence ID" value="NZ_JBHMQT010000055.1"/>
</dbReference>
<sequence length="45" mass="5094">MPTGSRWISPPRSRRWPRTPGRHDGVQLGLAKVKANLDQRAAERS</sequence>
<feature type="compositionally biased region" description="Low complexity" evidence="1">
    <location>
        <begin position="1"/>
        <end position="11"/>
    </location>
</feature>